<dbReference type="EMBL" id="CP025772">
    <property type="protein sequence ID" value="KGB80057.1"/>
    <property type="molecule type" value="Genomic_DNA"/>
</dbReference>
<dbReference type="KEGG" id="cdeu:CNBG_5813"/>
<dbReference type="RefSeq" id="XP_062885693.1">
    <property type="nucleotide sequence ID" value="XM_063029664.1"/>
</dbReference>
<dbReference type="Pfam" id="PF12586">
    <property type="entry name" value="DUF3760"/>
    <property type="match status" value="1"/>
</dbReference>
<sequence>MPRFLSSPAHSPRAAPSHDPANEITTLEPLPADIIDIIFGYLEALIPITLACLSKSCYDKVIPKIYRNVIISKKNATKVFYGMCSDQTAELPYPYGGLVFSTRKAEAFKHTARVAFQDIWAAEAIVMAAREYPTHEFGFMAKENSYPMLFPSVKYVLLGKAILRSLPDTAQDVNIAEQRRWETNHVMSGDSVKKTEWIEHHGNYYVTAGEFEDLLFRMVDPEIVCFDMMYVDPSKGNSHNGALVTDSLNLHPPKGRVIIHWFFYDPLDQRPLFGELEPSILISIIFHTSPPLDEAISDPEIAAAYKAFTELSPILQAKELALAVDKLIEEILMYGQLVGQDRLPGPEETQSCEIELCMPNAKVVRDIWKGTGTEVSDMWVRFTTEWEKIIKFRDLEDMEPCGACGRK</sequence>
<feature type="region of interest" description="Disordered" evidence="1">
    <location>
        <begin position="1"/>
        <end position="22"/>
    </location>
</feature>
<gene>
    <name evidence="2" type="ORF">CNBG_5813</name>
</gene>
<keyword evidence="3" id="KW-1185">Reference proteome</keyword>
<dbReference type="GeneID" id="88181940"/>
<dbReference type="InterPro" id="IPR022235">
    <property type="entry name" value="DUF3760"/>
</dbReference>
<dbReference type="Proteomes" id="UP000029445">
    <property type="component" value="Chromosome 14"/>
</dbReference>
<dbReference type="VEuPathDB" id="FungiDB:CNBG_5813"/>
<organism evidence="2 3">
    <name type="scientific">Cryptococcus deuterogattii (strain R265)</name>
    <name type="common">Cryptococcus gattii VGII (strain R265)</name>
    <dbReference type="NCBI Taxonomy" id="294750"/>
    <lineage>
        <taxon>Eukaryota</taxon>
        <taxon>Fungi</taxon>
        <taxon>Dikarya</taxon>
        <taxon>Basidiomycota</taxon>
        <taxon>Agaricomycotina</taxon>
        <taxon>Tremellomycetes</taxon>
        <taxon>Tremellales</taxon>
        <taxon>Cryptococcaceae</taxon>
        <taxon>Cryptococcus</taxon>
        <taxon>Cryptococcus gattii species complex</taxon>
    </lineage>
</organism>
<feature type="compositionally biased region" description="Low complexity" evidence="1">
    <location>
        <begin position="1"/>
        <end position="19"/>
    </location>
</feature>
<dbReference type="OMA" id="TELSEMW"/>
<dbReference type="HOGENOM" id="CLU_676169_0_0_1"/>
<evidence type="ECO:0000313" key="3">
    <source>
        <dbReference type="Proteomes" id="UP000029445"/>
    </source>
</evidence>
<evidence type="ECO:0000256" key="1">
    <source>
        <dbReference type="SAM" id="MobiDB-lite"/>
    </source>
</evidence>
<dbReference type="AlphaFoldDB" id="A0A095CIU7"/>
<name>A0A095CIU7_CRYD2</name>
<dbReference type="OrthoDB" id="2574175at2759"/>
<evidence type="ECO:0008006" key="4">
    <source>
        <dbReference type="Google" id="ProtNLM"/>
    </source>
</evidence>
<protein>
    <recommendedName>
        <fullName evidence="4">F-box domain-containing protein</fullName>
    </recommendedName>
</protein>
<reference evidence="2 3" key="2">
    <citation type="journal article" date="2018" name="Proc. Natl. Acad. Sci.">
        <title>RNAi is a critical determinant of centromere evolution in closely related fungi.</title>
        <authorList>
            <person name="Yadav V."/>
            <person name="Sun S."/>
            <person name="Billmyre R.B."/>
            <person name="Thimmappa B.C."/>
            <person name="Shea T."/>
            <person name="Lintner R."/>
            <person name="Bakkeren G."/>
            <person name="Cuomo C.A."/>
            <person name="Heitman J."/>
            <person name="Sanyal K."/>
        </authorList>
    </citation>
    <scope>NUCLEOTIDE SEQUENCE [LARGE SCALE GENOMIC DNA]</scope>
    <source>
        <strain evidence="2 3">R265</strain>
    </source>
</reference>
<proteinExistence type="predicted"/>
<evidence type="ECO:0000313" key="2">
    <source>
        <dbReference type="EMBL" id="KGB80057.1"/>
    </source>
</evidence>
<accession>A0A095CIU7</accession>
<reference evidence="2 3" key="1">
    <citation type="journal article" date="2011" name="MBio">
        <title>Genome variation in Cryptococcus gattii, an emerging pathogen of immunocompetent hosts.</title>
        <authorList>
            <person name="D'Souza C.A."/>
            <person name="Kronstad J.W."/>
            <person name="Taylor G."/>
            <person name="Warren R."/>
            <person name="Yuen M."/>
            <person name="Hu G."/>
            <person name="Jung W.H."/>
            <person name="Sham A."/>
            <person name="Kidd S.E."/>
            <person name="Tangen K."/>
            <person name="Lee N."/>
            <person name="Zeilmaker T."/>
            <person name="Sawkins J."/>
            <person name="McVicker G."/>
            <person name="Shah S."/>
            <person name="Gnerre S."/>
            <person name="Griggs A."/>
            <person name="Zeng Q."/>
            <person name="Bartlett K."/>
            <person name="Li W."/>
            <person name="Wang X."/>
            <person name="Heitman J."/>
            <person name="Stajich J.E."/>
            <person name="Fraser J.A."/>
            <person name="Meyer W."/>
            <person name="Carter D."/>
            <person name="Schein J."/>
            <person name="Krzywinski M."/>
            <person name="Kwon-Chung K.J."/>
            <person name="Varma A."/>
            <person name="Wang J."/>
            <person name="Brunham R."/>
            <person name="Fyfe M."/>
            <person name="Ouellette B.F."/>
            <person name="Siddiqui A."/>
            <person name="Marra M."/>
            <person name="Jones S."/>
            <person name="Holt R."/>
            <person name="Birren B.W."/>
            <person name="Galagan J.E."/>
            <person name="Cuomo C.A."/>
        </authorList>
    </citation>
    <scope>NUCLEOTIDE SEQUENCE [LARGE SCALE GENOMIC DNA]</scope>
    <source>
        <strain evidence="2 3">R265</strain>
    </source>
</reference>